<reference evidence="2 3" key="1">
    <citation type="submission" date="2015-11" db="EMBL/GenBank/DDBJ databases">
        <title>Bacillus caseinolyticus sp nov.</title>
        <authorList>
            <person name="Dastager S.G."/>
            <person name="Mawlankar R."/>
        </authorList>
    </citation>
    <scope>NUCLEOTIDE SEQUENCE [LARGE SCALE GENOMIC DNA]</scope>
    <source>
        <strain evidence="2 3">SGD-V-76</strain>
    </source>
</reference>
<dbReference type="EMBL" id="LNQP01000067">
    <property type="protein sequence ID" value="KSU86772.1"/>
    <property type="molecule type" value="Genomic_DNA"/>
</dbReference>
<evidence type="ECO:0000313" key="2">
    <source>
        <dbReference type="EMBL" id="KSU86772.1"/>
    </source>
</evidence>
<dbReference type="AlphaFoldDB" id="A0A0V8JI88"/>
<organism evidence="2 3">
    <name type="scientific">Priestia veravalensis</name>
    <dbReference type="NCBI Taxonomy" id="1414648"/>
    <lineage>
        <taxon>Bacteria</taxon>
        <taxon>Bacillati</taxon>
        <taxon>Bacillota</taxon>
        <taxon>Bacilli</taxon>
        <taxon>Bacillales</taxon>
        <taxon>Bacillaceae</taxon>
        <taxon>Priestia</taxon>
    </lineage>
</organism>
<feature type="region of interest" description="Disordered" evidence="1">
    <location>
        <begin position="311"/>
        <end position="336"/>
    </location>
</feature>
<dbReference type="RefSeq" id="WP_025907928.1">
    <property type="nucleotide sequence ID" value="NZ_KQ758682.1"/>
</dbReference>
<dbReference type="Proteomes" id="UP000053681">
    <property type="component" value="Unassembled WGS sequence"/>
</dbReference>
<protein>
    <submittedName>
        <fullName evidence="2">Uncharacterized protein</fullName>
    </submittedName>
</protein>
<gene>
    <name evidence="2" type="ORF">AS180_16795</name>
</gene>
<sequence length="336" mass="38599">MGVLIIVAAVIIAVIIIVKSTRSQKPKRSFLYDREVPNHLGIRYGEKGAALEESFESSLSTSYIEQVKERVAKEHEMKPHEIEWATFELKRYFVMNAIIKNVPMFSSKVDDVWHEMIMFTMDYERFTKEFYSRFLHHQPNTNSEASSEPGKRAFFDWLYTHLFDVKDNSRLLWGRFFQHPIPRSILKDFHQLSEEKLIDKYFTPSDEWDELKTALIRQMKGEIKQAEHLKQNAKKEPFSKKSKKVTEATLFQAFIFYSLYAAEDFGYYMDMLMKRPEASDSGTYSSGYACSTPMDDYDHKHGHGGHDNNDSFFDGGGDSGGSSCSSSSCGSGCGSS</sequence>
<accession>A0A0V8JI88</accession>
<proteinExistence type="predicted"/>
<comment type="caution">
    <text evidence="2">The sequence shown here is derived from an EMBL/GenBank/DDBJ whole genome shotgun (WGS) entry which is preliminary data.</text>
</comment>
<feature type="compositionally biased region" description="Low complexity" evidence="1">
    <location>
        <begin position="321"/>
        <end position="330"/>
    </location>
</feature>
<keyword evidence="3" id="KW-1185">Reference proteome</keyword>
<evidence type="ECO:0000256" key="1">
    <source>
        <dbReference type="SAM" id="MobiDB-lite"/>
    </source>
</evidence>
<name>A0A0V8JI88_9BACI</name>
<evidence type="ECO:0000313" key="3">
    <source>
        <dbReference type="Proteomes" id="UP000053681"/>
    </source>
</evidence>